<sequence>SQSSLTQEVMGLAGTKVKQRFGLDPRNTNWSNDTARFGHQYLSKMGWAPGSGLGLVKDSLTTHLKIHVKTDNAGLGAKLKKADKDKTLDECSGLDAFQRILGRLNGNEEKVNNVLDMKRNDAILNGKWGMRFVKGEVLSSTWDKDSKTLISYKNSQESKKRDFAEVDEGNLEENLRRKKTKLESDKSDEDETRRSEQDKDRKRKRKEKLDSEQKAKKKTKEKQAKKDRSAKEERSKKKAKKDKVDKGEEKEKKDKTKKKDKKEKKEKKEKKARKEKKERRNKPSNQDSDSIKVVLREKQDFDTSTSIVDSQSSRDSTPTPIASRLSGRAKYIKQKRASVMDPKALNEIFMISK</sequence>
<dbReference type="AlphaFoldDB" id="A0AAD5FZA6"/>
<evidence type="ECO:0000256" key="5">
    <source>
        <dbReference type="ARBA" id="ARBA00038007"/>
    </source>
</evidence>
<dbReference type="EMBL" id="JAIHNG010000090">
    <property type="protein sequence ID" value="KAI5960476.1"/>
    <property type="molecule type" value="Genomic_DNA"/>
</dbReference>
<keyword evidence="3" id="KW-0698">rRNA processing</keyword>
<evidence type="ECO:0000256" key="8">
    <source>
        <dbReference type="ARBA" id="ARBA00041961"/>
    </source>
</evidence>
<name>A0AAD5FZA6_9ASCO</name>
<comment type="subcellular location">
    <subcellularLocation>
        <location evidence="1">Nucleus</location>
        <location evidence="1">Nucleolus</location>
    </subcellularLocation>
</comment>
<dbReference type="GO" id="GO:0005730">
    <property type="term" value="C:nucleolus"/>
    <property type="evidence" value="ECO:0007669"/>
    <property type="project" value="UniProtKB-SubCell"/>
</dbReference>
<dbReference type="RefSeq" id="XP_051609557.1">
    <property type="nucleotide sequence ID" value="XM_051751193.1"/>
</dbReference>
<evidence type="ECO:0000256" key="2">
    <source>
        <dbReference type="ARBA" id="ARBA00022517"/>
    </source>
</evidence>
<evidence type="ECO:0000256" key="4">
    <source>
        <dbReference type="ARBA" id="ARBA00023242"/>
    </source>
</evidence>
<keyword evidence="4" id="KW-0539">Nucleus</keyword>
<feature type="compositionally biased region" description="Basic and acidic residues" evidence="9">
    <location>
        <begin position="242"/>
        <end position="254"/>
    </location>
</feature>
<evidence type="ECO:0000256" key="3">
    <source>
        <dbReference type="ARBA" id="ARBA00022552"/>
    </source>
</evidence>
<feature type="region of interest" description="Disordered" evidence="9">
    <location>
        <begin position="174"/>
        <end position="328"/>
    </location>
</feature>
<accession>A0AAD5FZA6</accession>
<reference evidence="11 12" key="1">
    <citation type="journal article" date="2022" name="DNA Res.">
        <title>Genome analysis of five recently described species of the CUG-Ser clade uncovers Candida theae as a new hybrid lineage with pathogenic potential in the Candida parapsilosis species complex.</title>
        <authorList>
            <person name="Mixao V."/>
            <person name="Del Olmo V."/>
            <person name="Hegedusova E."/>
            <person name="Saus E."/>
            <person name="Pryszcz L."/>
            <person name="Cillingova A."/>
            <person name="Nosek J."/>
            <person name="Gabaldon T."/>
        </authorList>
    </citation>
    <scope>NUCLEOTIDE SEQUENCE [LARGE SCALE GENOMIC DNA]</scope>
    <source>
        <strain evidence="11 12">CBS 12239</strain>
    </source>
</reference>
<evidence type="ECO:0000256" key="9">
    <source>
        <dbReference type="SAM" id="MobiDB-lite"/>
    </source>
</evidence>
<evidence type="ECO:0000259" key="10">
    <source>
        <dbReference type="PROSITE" id="PS50174"/>
    </source>
</evidence>
<feature type="domain" description="G-patch" evidence="10">
    <location>
        <begin position="34"/>
        <end position="80"/>
    </location>
</feature>
<feature type="compositionally biased region" description="Basic and acidic residues" evidence="9">
    <location>
        <begin position="181"/>
        <end position="200"/>
    </location>
</feature>
<evidence type="ECO:0000256" key="6">
    <source>
        <dbReference type="ARBA" id="ARBA00040137"/>
    </source>
</evidence>
<dbReference type="PANTHER" id="PTHR23149">
    <property type="entry name" value="G PATCH DOMAIN CONTAINING PROTEIN"/>
    <property type="match status" value="1"/>
</dbReference>
<evidence type="ECO:0000256" key="7">
    <source>
        <dbReference type="ARBA" id="ARBA00040376"/>
    </source>
</evidence>
<proteinExistence type="inferred from homology"/>
<comment type="similarity">
    <text evidence="5">Belongs to the PINX1 family.</text>
</comment>
<evidence type="ECO:0000256" key="1">
    <source>
        <dbReference type="ARBA" id="ARBA00004604"/>
    </source>
</evidence>
<comment type="caution">
    <text evidence="11">The sequence shown here is derived from an EMBL/GenBank/DDBJ whole genome shotgun (WGS) entry which is preliminary data.</text>
</comment>
<dbReference type="GeneID" id="76149994"/>
<feature type="compositionally biased region" description="Polar residues" evidence="9">
    <location>
        <begin position="302"/>
        <end position="320"/>
    </location>
</feature>
<feature type="non-terminal residue" evidence="11">
    <location>
        <position position="1"/>
    </location>
</feature>
<dbReference type="Proteomes" id="UP001204833">
    <property type="component" value="Unassembled WGS sequence"/>
</dbReference>
<evidence type="ECO:0000313" key="12">
    <source>
        <dbReference type="Proteomes" id="UP001204833"/>
    </source>
</evidence>
<dbReference type="InterPro" id="IPR000467">
    <property type="entry name" value="G_patch_dom"/>
</dbReference>
<dbReference type="SMART" id="SM00443">
    <property type="entry name" value="G_patch"/>
    <property type="match status" value="1"/>
</dbReference>
<dbReference type="PANTHER" id="PTHR23149:SF31">
    <property type="entry name" value="PROTEIN PXR1"/>
    <property type="match status" value="1"/>
</dbReference>
<keyword evidence="12" id="KW-1185">Reference proteome</keyword>
<dbReference type="PROSITE" id="PS50174">
    <property type="entry name" value="G_PATCH"/>
    <property type="match status" value="1"/>
</dbReference>
<gene>
    <name evidence="11" type="ORF">KGF57_001935</name>
</gene>
<dbReference type="GO" id="GO:0003676">
    <property type="term" value="F:nucleic acid binding"/>
    <property type="evidence" value="ECO:0007669"/>
    <property type="project" value="InterPro"/>
</dbReference>
<dbReference type="GO" id="GO:0006364">
    <property type="term" value="P:rRNA processing"/>
    <property type="evidence" value="ECO:0007669"/>
    <property type="project" value="UniProtKB-KW"/>
</dbReference>
<evidence type="ECO:0000313" key="11">
    <source>
        <dbReference type="EMBL" id="KAI5960476.1"/>
    </source>
</evidence>
<organism evidence="11 12">
    <name type="scientific">Candida theae</name>
    <dbReference type="NCBI Taxonomy" id="1198502"/>
    <lineage>
        <taxon>Eukaryota</taxon>
        <taxon>Fungi</taxon>
        <taxon>Dikarya</taxon>
        <taxon>Ascomycota</taxon>
        <taxon>Saccharomycotina</taxon>
        <taxon>Pichiomycetes</taxon>
        <taxon>Debaryomycetaceae</taxon>
        <taxon>Candida/Lodderomyces clade</taxon>
        <taxon>Candida</taxon>
    </lineage>
</organism>
<protein>
    <recommendedName>
        <fullName evidence="7">Protein PXR1</fullName>
    </recommendedName>
    <alternativeName>
        <fullName evidence="8">PinX1-related protein 1</fullName>
    </alternativeName>
    <alternativeName>
        <fullName evidence="6">Protein pxr1</fullName>
    </alternativeName>
</protein>
<feature type="compositionally biased region" description="Basic residues" evidence="9">
    <location>
        <begin position="255"/>
        <end position="282"/>
    </location>
</feature>
<dbReference type="InterPro" id="IPR050656">
    <property type="entry name" value="PINX1"/>
</dbReference>
<feature type="compositionally biased region" description="Basic and acidic residues" evidence="9">
    <location>
        <begin position="221"/>
        <end position="235"/>
    </location>
</feature>
<dbReference type="Pfam" id="PF01585">
    <property type="entry name" value="G-patch"/>
    <property type="match status" value="1"/>
</dbReference>
<keyword evidence="2" id="KW-0690">Ribosome biogenesis</keyword>